<organism evidence="12 13">
    <name type="scientific">Pleurostoma richardsiae</name>
    <dbReference type="NCBI Taxonomy" id="41990"/>
    <lineage>
        <taxon>Eukaryota</taxon>
        <taxon>Fungi</taxon>
        <taxon>Dikarya</taxon>
        <taxon>Ascomycota</taxon>
        <taxon>Pezizomycotina</taxon>
        <taxon>Sordariomycetes</taxon>
        <taxon>Sordariomycetidae</taxon>
        <taxon>Calosphaeriales</taxon>
        <taxon>Pleurostomataceae</taxon>
        <taxon>Pleurostoma</taxon>
    </lineage>
</organism>
<feature type="coiled-coil region" evidence="9">
    <location>
        <begin position="65"/>
        <end position="95"/>
    </location>
</feature>
<feature type="region of interest" description="Disordered" evidence="10">
    <location>
        <begin position="114"/>
        <end position="157"/>
    </location>
</feature>
<evidence type="ECO:0000256" key="7">
    <source>
        <dbReference type="ARBA" id="ARBA00023242"/>
    </source>
</evidence>
<keyword evidence="7" id="KW-0539">Nucleus</keyword>
<dbReference type="Gene3D" id="1.20.5.170">
    <property type="match status" value="1"/>
</dbReference>
<evidence type="ECO:0000256" key="6">
    <source>
        <dbReference type="ARBA" id="ARBA00023163"/>
    </source>
</evidence>
<reference evidence="12" key="1">
    <citation type="submission" date="2022-07" db="EMBL/GenBank/DDBJ databases">
        <title>Fungi with potential for degradation of polypropylene.</title>
        <authorList>
            <person name="Gostincar C."/>
        </authorList>
    </citation>
    <scope>NUCLEOTIDE SEQUENCE</scope>
    <source>
        <strain evidence="12">EXF-13308</strain>
    </source>
</reference>
<dbReference type="SMART" id="SM00338">
    <property type="entry name" value="BRLZ"/>
    <property type="match status" value="1"/>
</dbReference>
<dbReference type="PANTHER" id="PTHR40621">
    <property type="entry name" value="TRANSCRIPTION FACTOR KAPC-RELATED"/>
    <property type="match status" value="1"/>
</dbReference>
<feature type="compositionally biased region" description="Low complexity" evidence="10">
    <location>
        <begin position="53"/>
        <end position="63"/>
    </location>
</feature>
<dbReference type="Pfam" id="PF00170">
    <property type="entry name" value="bZIP_1"/>
    <property type="match status" value="1"/>
</dbReference>
<comment type="caution">
    <text evidence="12">The sequence shown here is derived from an EMBL/GenBank/DDBJ whole genome shotgun (WGS) entry which is preliminary data.</text>
</comment>
<evidence type="ECO:0000256" key="4">
    <source>
        <dbReference type="ARBA" id="ARBA00023015"/>
    </source>
</evidence>
<evidence type="ECO:0000256" key="1">
    <source>
        <dbReference type="ARBA" id="ARBA00004049"/>
    </source>
</evidence>
<keyword evidence="4" id="KW-0805">Transcription regulation</keyword>
<feature type="domain" description="BZIP" evidence="11">
    <location>
        <begin position="52"/>
        <end position="67"/>
    </location>
</feature>
<dbReference type="EMBL" id="JANBVO010000035">
    <property type="protein sequence ID" value="KAJ9137239.1"/>
    <property type="molecule type" value="Genomic_DNA"/>
</dbReference>
<evidence type="ECO:0000259" key="11">
    <source>
        <dbReference type="PROSITE" id="PS00036"/>
    </source>
</evidence>
<dbReference type="GO" id="GO:0000976">
    <property type="term" value="F:transcription cis-regulatory region binding"/>
    <property type="evidence" value="ECO:0007669"/>
    <property type="project" value="InterPro"/>
</dbReference>
<dbReference type="InterPro" id="IPR050936">
    <property type="entry name" value="AP-1-like"/>
</dbReference>
<comment type="similarity">
    <text evidence="3">Belongs to the bZIP family.</text>
</comment>
<dbReference type="Proteomes" id="UP001174694">
    <property type="component" value="Unassembled WGS sequence"/>
</dbReference>
<evidence type="ECO:0000256" key="9">
    <source>
        <dbReference type="SAM" id="Coils"/>
    </source>
</evidence>
<accession>A0AA38VK85</accession>
<keyword evidence="9" id="KW-0175">Coiled coil</keyword>
<keyword evidence="13" id="KW-1185">Reference proteome</keyword>
<dbReference type="GO" id="GO:0090575">
    <property type="term" value="C:RNA polymerase II transcription regulator complex"/>
    <property type="evidence" value="ECO:0007669"/>
    <property type="project" value="TreeGrafter"/>
</dbReference>
<evidence type="ECO:0000256" key="5">
    <source>
        <dbReference type="ARBA" id="ARBA00023125"/>
    </source>
</evidence>
<keyword evidence="5" id="KW-0238">DNA-binding</keyword>
<dbReference type="PANTHER" id="PTHR40621:SF11">
    <property type="entry name" value="TRANSCRIPTION FACTOR KAPC-RELATED"/>
    <property type="match status" value="1"/>
</dbReference>
<feature type="compositionally biased region" description="Pro residues" evidence="10">
    <location>
        <begin position="131"/>
        <end position="142"/>
    </location>
</feature>
<evidence type="ECO:0000256" key="10">
    <source>
        <dbReference type="SAM" id="MobiDB-lite"/>
    </source>
</evidence>
<comment type="subcellular location">
    <subcellularLocation>
        <location evidence="2">Nucleus</location>
    </subcellularLocation>
</comment>
<evidence type="ECO:0000256" key="8">
    <source>
        <dbReference type="ARBA" id="ARBA00044067"/>
    </source>
</evidence>
<comment type="function">
    <text evidence="1">Putative transcription factor.</text>
</comment>
<dbReference type="AlphaFoldDB" id="A0AA38VK85"/>
<name>A0AA38VK85_9PEZI</name>
<feature type="compositionally biased region" description="Low complexity" evidence="10">
    <location>
        <begin position="143"/>
        <end position="157"/>
    </location>
</feature>
<dbReference type="InterPro" id="IPR046347">
    <property type="entry name" value="bZIP_sf"/>
</dbReference>
<proteinExistence type="inferred from homology"/>
<evidence type="ECO:0000256" key="3">
    <source>
        <dbReference type="ARBA" id="ARBA00007163"/>
    </source>
</evidence>
<feature type="compositionally biased region" description="Basic and acidic residues" evidence="10">
    <location>
        <begin position="185"/>
        <end position="201"/>
    </location>
</feature>
<gene>
    <name evidence="12" type="ORF">NKR23_g9266</name>
</gene>
<protein>
    <recommendedName>
        <fullName evidence="8">Putative transcription factor kapC</fullName>
    </recommendedName>
</protein>
<dbReference type="GO" id="GO:0001228">
    <property type="term" value="F:DNA-binding transcription activator activity, RNA polymerase II-specific"/>
    <property type="evidence" value="ECO:0007669"/>
    <property type="project" value="TreeGrafter"/>
</dbReference>
<dbReference type="PROSITE" id="PS00036">
    <property type="entry name" value="BZIP_BASIC"/>
    <property type="match status" value="1"/>
</dbReference>
<feature type="compositionally biased region" description="Pro residues" evidence="10">
    <location>
        <begin position="1"/>
        <end position="11"/>
    </location>
</feature>
<evidence type="ECO:0000256" key="2">
    <source>
        <dbReference type="ARBA" id="ARBA00004123"/>
    </source>
</evidence>
<keyword evidence="6" id="KW-0804">Transcription</keyword>
<feature type="region of interest" description="Disordered" evidence="10">
    <location>
        <begin position="181"/>
        <end position="213"/>
    </location>
</feature>
<sequence length="213" mass="22612">MMPAGIPPPPDHSGAVPGPSNTSPGAAAIAADLTGDNGADGRKAKRELSQSKRAAQNRAAQRAFRQRKEGYIKKLEQQVRDYSEMENNYKAMQAENYALREYVIHLQSRLLDAQGEYPQPPPNINLSHPHGGPPPAPIPPAGSAPESAPVPAGPAAGTPLEAVAQAVANLGRAERMVVDNQYTDKGFKPDNQELRTAEEVGRQLSDGLPAAAM</sequence>
<feature type="region of interest" description="Disordered" evidence="10">
    <location>
        <begin position="1"/>
        <end position="65"/>
    </location>
</feature>
<evidence type="ECO:0000313" key="12">
    <source>
        <dbReference type="EMBL" id="KAJ9137239.1"/>
    </source>
</evidence>
<feature type="compositionally biased region" description="Basic and acidic residues" evidence="10">
    <location>
        <begin position="39"/>
        <end position="50"/>
    </location>
</feature>
<dbReference type="InterPro" id="IPR004827">
    <property type="entry name" value="bZIP"/>
</dbReference>
<evidence type="ECO:0000313" key="13">
    <source>
        <dbReference type="Proteomes" id="UP001174694"/>
    </source>
</evidence>
<dbReference type="SUPFAM" id="SSF57959">
    <property type="entry name" value="Leucine zipper domain"/>
    <property type="match status" value="1"/>
</dbReference>